<proteinExistence type="predicted"/>
<accession>D3BHY4</accession>
<sequence length="268" mass="30045">MAENDYLIPRGSYAHKVALKGGSDLDVDLILPRSFATLESVKDECDSSDDPLKPFTKLCLKIKSALEVSIKGLPNEAWGVLVSIPESKGEESTRSIKLTIQLHNTNVNVHLFPKLLDKDGKICNIGPKQNDGSRNWIRGEYMTIYDMPELTDEGLAALLLLKLWKKNDLSANQYADQNQSNEPCKRIVFSRFLVSATIKSMVDYLIKGFSYENSGDVNYVFATAGVNPFWNSTDHEERALIVAALIQFKEQFDILSPQTQLTTIEIIK</sequence>
<dbReference type="InParanoid" id="D3BHY4"/>
<dbReference type="GeneID" id="31363832"/>
<gene>
    <name evidence="1" type="ORF">PPL_08352</name>
</gene>
<evidence type="ECO:0000313" key="2">
    <source>
        <dbReference type="Proteomes" id="UP000001396"/>
    </source>
</evidence>
<reference evidence="1 2" key="1">
    <citation type="journal article" date="2011" name="Genome Res.">
        <title>Phylogeny-wide analysis of social amoeba genomes highlights ancient origins for complex intercellular communication.</title>
        <authorList>
            <person name="Heidel A.J."/>
            <person name="Lawal H.M."/>
            <person name="Felder M."/>
            <person name="Schilde C."/>
            <person name="Helps N.R."/>
            <person name="Tunggal B."/>
            <person name="Rivero F."/>
            <person name="John U."/>
            <person name="Schleicher M."/>
            <person name="Eichinger L."/>
            <person name="Platzer M."/>
            <person name="Noegel A.A."/>
            <person name="Schaap P."/>
            <person name="Gloeckner G."/>
        </authorList>
    </citation>
    <scope>NUCLEOTIDE SEQUENCE [LARGE SCALE GENOMIC DNA]</scope>
    <source>
        <strain evidence="2">ATCC 26659 / Pp 5 / PN500</strain>
    </source>
</reference>
<evidence type="ECO:0000313" key="1">
    <source>
        <dbReference type="EMBL" id="EFA78884.1"/>
    </source>
</evidence>
<name>D3BHY4_HETP5</name>
<dbReference type="RefSeq" id="XP_020431008.1">
    <property type="nucleotide sequence ID" value="XM_020579169.1"/>
</dbReference>
<dbReference type="EMBL" id="ADBJ01000037">
    <property type="protein sequence ID" value="EFA78884.1"/>
    <property type="molecule type" value="Genomic_DNA"/>
</dbReference>
<keyword evidence="2" id="KW-1185">Reference proteome</keyword>
<dbReference type="AlphaFoldDB" id="D3BHY4"/>
<comment type="caution">
    <text evidence="1">The sequence shown here is derived from an EMBL/GenBank/DDBJ whole genome shotgun (WGS) entry which is preliminary data.</text>
</comment>
<organism evidence="1 2">
    <name type="scientific">Heterostelium pallidum (strain ATCC 26659 / Pp 5 / PN500)</name>
    <name type="common">Cellular slime mold</name>
    <name type="synonym">Polysphondylium pallidum</name>
    <dbReference type="NCBI Taxonomy" id="670386"/>
    <lineage>
        <taxon>Eukaryota</taxon>
        <taxon>Amoebozoa</taxon>
        <taxon>Evosea</taxon>
        <taxon>Eumycetozoa</taxon>
        <taxon>Dictyostelia</taxon>
        <taxon>Acytosteliales</taxon>
        <taxon>Acytosteliaceae</taxon>
        <taxon>Heterostelium</taxon>
    </lineage>
</organism>
<dbReference type="Proteomes" id="UP000001396">
    <property type="component" value="Unassembled WGS sequence"/>
</dbReference>
<protein>
    <submittedName>
        <fullName evidence="1">Uncharacterized protein</fullName>
    </submittedName>
</protein>